<feature type="region of interest" description="Disordered" evidence="1">
    <location>
        <begin position="1"/>
        <end position="33"/>
    </location>
</feature>
<dbReference type="SUPFAM" id="SSF159941">
    <property type="entry name" value="MM3350-like"/>
    <property type="match status" value="1"/>
</dbReference>
<dbReference type="InterPro" id="IPR024047">
    <property type="entry name" value="MM3350-like_sf"/>
</dbReference>
<keyword evidence="4" id="KW-1185">Reference proteome</keyword>
<proteinExistence type="predicted"/>
<name>A0A940WQX5_9BACI</name>
<comment type="caution">
    <text evidence="3">The sequence shown here is derived from an EMBL/GenBank/DDBJ whole genome shotgun (WGS) entry which is preliminary data.</text>
</comment>
<dbReference type="InterPro" id="IPR012912">
    <property type="entry name" value="Plasmid_pRiA4b_Orf3-like"/>
</dbReference>
<dbReference type="Gene3D" id="3.10.290.30">
    <property type="entry name" value="MM3350-like"/>
    <property type="match status" value="1"/>
</dbReference>
<evidence type="ECO:0000256" key="1">
    <source>
        <dbReference type="SAM" id="MobiDB-lite"/>
    </source>
</evidence>
<dbReference type="Pfam" id="PF07929">
    <property type="entry name" value="PRiA4_ORF3"/>
    <property type="match status" value="1"/>
</dbReference>
<accession>A0A940WQX5</accession>
<gene>
    <name evidence="3" type="ORF">J7W16_03415</name>
</gene>
<dbReference type="PANTHER" id="PTHR41878">
    <property type="entry name" value="LEXA REPRESSOR-RELATED"/>
    <property type="match status" value="1"/>
</dbReference>
<evidence type="ECO:0000313" key="4">
    <source>
        <dbReference type="Proteomes" id="UP000678228"/>
    </source>
</evidence>
<dbReference type="EMBL" id="JAGKSQ010000001">
    <property type="protein sequence ID" value="MBP3950168.1"/>
    <property type="molecule type" value="Genomic_DNA"/>
</dbReference>
<feature type="domain" description="Plasmid pRiA4b Orf3-like" evidence="2">
    <location>
        <begin position="6"/>
        <end position="70"/>
    </location>
</feature>
<evidence type="ECO:0000259" key="2">
    <source>
        <dbReference type="Pfam" id="PF07929"/>
    </source>
</evidence>
<sequence length="76" mass="8600">MVEGVSDDFDRNHPICLGGEGNAPPEDVGGEPGYEHFLATINDKDHPDFSELQHWGSIQGYREFNMENVNRRLRSV</sequence>
<evidence type="ECO:0000313" key="3">
    <source>
        <dbReference type="EMBL" id="MBP3950168.1"/>
    </source>
</evidence>
<dbReference type="PANTHER" id="PTHR41878:SF1">
    <property type="entry name" value="TNPR PROTEIN"/>
    <property type="match status" value="1"/>
</dbReference>
<organism evidence="3 4">
    <name type="scientific">Halalkalibacter suaedae</name>
    <dbReference type="NCBI Taxonomy" id="2822140"/>
    <lineage>
        <taxon>Bacteria</taxon>
        <taxon>Bacillati</taxon>
        <taxon>Bacillota</taxon>
        <taxon>Bacilli</taxon>
        <taxon>Bacillales</taxon>
        <taxon>Bacillaceae</taxon>
        <taxon>Halalkalibacter</taxon>
    </lineage>
</organism>
<dbReference type="Proteomes" id="UP000678228">
    <property type="component" value="Unassembled WGS sequence"/>
</dbReference>
<protein>
    <recommendedName>
        <fullName evidence="2">Plasmid pRiA4b Orf3-like domain-containing protein</fullName>
    </recommendedName>
</protein>
<reference evidence="3" key="1">
    <citation type="submission" date="2021-03" db="EMBL/GenBank/DDBJ databases">
        <title>Bacillus suaedae sp. nov., isolated from Suaeda aralocaspica.</title>
        <authorList>
            <person name="Lei R.F.R."/>
        </authorList>
    </citation>
    <scope>NUCLEOTIDE SEQUENCE</scope>
    <source>
        <strain evidence="3">YZJH907-2</strain>
    </source>
</reference>
<dbReference type="AlphaFoldDB" id="A0A940WQX5"/>